<name>A0ABP8HS79_9BACT</name>
<proteinExistence type="predicted"/>
<evidence type="ECO:0000259" key="4">
    <source>
        <dbReference type="PROSITE" id="PS50932"/>
    </source>
</evidence>
<evidence type="ECO:0000313" key="6">
    <source>
        <dbReference type="Proteomes" id="UP001501725"/>
    </source>
</evidence>
<dbReference type="InterPro" id="IPR028082">
    <property type="entry name" value="Peripla_BP_I"/>
</dbReference>
<dbReference type="CDD" id="cd06267">
    <property type="entry name" value="PBP1_LacI_sugar_binding-like"/>
    <property type="match status" value="1"/>
</dbReference>
<dbReference type="Pfam" id="PF00356">
    <property type="entry name" value="LacI"/>
    <property type="match status" value="1"/>
</dbReference>
<dbReference type="SUPFAM" id="SSF53822">
    <property type="entry name" value="Periplasmic binding protein-like I"/>
    <property type="match status" value="1"/>
</dbReference>
<dbReference type="PANTHER" id="PTHR30146">
    <property type="entry name" value="LACI-RELATED TRANSCRIPTIONAL REPRESSOR"/>
    <property type="match status" value="1"/>
</dbReference>
<organism evidence="5 6">
    <name type="scientific">Flaviaesturariibacter amylovorans</name>
    <dbReference type="NCBI Taxonomy" id="1084520"/>
    <lineage>
        <taxon>Bacteria</taxon>
        <taxon>Pseudomonadati</taxon>
        <taxon>Bacteroidota</taxon>
        <taxon>Chitinophagia</taxon>
        <taxon>Chitinophagales</taxon>
        <taxon>Chitinophagaceae</taxon>
        <taxon>Flaviaestuariibacter</taxon>
    </lineage>
</organism>
<dbReference type="InterPro" id="IPR001761">
    <property type="entry name" value="Peripla_BP/Lac1_sug-bd_dom"/>
</dbReference>
<evidence type="ECO:0000256" key="2">
    <source>
        <dbReference type="ARBA" id="ARBA00023125"/>
    </source>
</evidence>
<dbReference type="InterPro" id="IPR010982">
    <property type="entry name" value="Lambda_DNA-bd_dom_sf"/>
</dbReference>
<evidence type="ECO:0000256" key="3">
    <source>
        <dbReference type="ARBA" id="ARBA00023163"/>
    </source>
</evidence>
<dbReference type="Gene3D" id="1.10.260.40">
    <property type="entry name" value="lambda repressor-like DNA-binding domains"/>
    <property type="match status" value="1"/>
</dbReference>
<dbReference type="SUPFAM" id="SSF47413">
    <property type="entry name" value="lambda repressor-like DNA-binding domains"/>
    <property type="match status" value="1"/>
</dbReference>
<evidence type="ECO:0000256" key="1">
    <source>
        <dbReference type="ARBA" id="ARBA00023015"/>
    </source>
</evidence>
<dbReference type="PANTHER" id="PTHR30146:SF109">
    <property type="entry name" value="HTH-TYPE TRANSCRIPTIONAL REGULATOR GALS"/>
    <property type="match status" value="1"/>
</dbReference>
<feature type="domain" description="HTH lacI-type" evidence="4">
    <location>
        <begin position="50"/>
        <end position="104"/>
    </location>
</feature>
<reference evidence="6" key="1">
    <citation type="journal article" date="2019" name="Int. J. Syst. Evol. Microbiol.">
        <title>The Global Catalogue of Microorganisms (GCM) 10K type strain sequencing project: providing services to taxonomists for standard genome sequencing and annotation.</title>
        <authorList>
            <consortium name="The Broad Institute Genomics Platform"/>
            <consortium name="The Broad Institute Genome Sequencing Center for Infectious Disease"/>
            <person name="Wu L."/>
            <person name="Ma J."/>
        </authorList>
    </citation>
    <scope>NUCLEOTIDE SEQUENCE [LARGE SCALE GENOMIC DNA]</scope>
    <source>
        <strain evidence="6">JCM 17919</strain>
    </source>
</reference>
<evidence type="ECO:0000313" key="5">
    <source>
        <dbReference type="EMBL" id="GAA4343573.1"/>
    </source>
</evidence>
<keyword evidence="6" id="KW-1185">Reference proteome</keyword>
<keyword evidence="1" id="KW-0805">Transcription regulation</keyword>
<sequence length="381" mass="42622">MIRCKKCGEVGYIKKSGKVRGRQRYYCKDCKVYFSEEQEDKSPVAHQHQVTITDLARHLNLSASTVSRALHKHPDINLATQKKVLDLAARLDYQPNMLASSLVKSKSFTIGIVVPEFINSFFPNVILGAEEVLAKAGYKLVICHSNESYEREVENVKLLLSSRVDGFLISLTQETKKYDHLKAIVAKGIPLVLYNRICTEVDVPKVTVNDYEGAFKATEHLILNGYRKVAHIAGPQTLQIAQSRITGYKDALKKYEIPVNEDWIRHCDLSFEGAKRTAAYLFDLENSPDAIFAMNDTIAVEVIQLAKMRGISIPAQLAVVGFSDDIIAQFIGLTTMAQPVREIGKAAARLVLQRLKNRDVHIESKILSTSLVIRSSSSHNH</sequence>
<dbReference type="EMBL" id="BAABGY010000018">
    <property type="protein sequence ID" value="GAA4343573.1"/>
    <property type="molecule type" value="Genomic_DNA"/>
</dbReference>
<dbReference type="CDD" id="cd01392">
    <property type="entry name" value="HTH_LacI"/>
    <property type="match status" value="1"/>
</dbReference>
<protein>
    <submittedName>
        <fullName evidence="5">LacI family DNA-binding transcriptional regulator</fullName>
    </submittedName>
</protein>
<dbReference type="GO" id="GO:0003677">
    <property type="term" value="F:DNA binding"/>
    <property type="evidence" value="ECO:0007669"/>
    <property type="project" value="UniProtKB-KW"/>
</dbReference>
<gene>
    <name evidence="5" type="ORF">GCM10023184_43900</name>
</gene>
<dbReference type="InterPro" id="IPR000843">
    <property type="entry name" value="HTH_LacI"/>
</dbReference>
<keyword evidence="3" id="KW-0804">Transcription</keyword>
<dbReference type="Proteomes" id="UP001501725">
    <property type="component" value="Unassembled WGS sequence"/>
</dbReference>
<dbReference type="RefSeq" id="WP_345258136.1">
    <property type="nucleotide sequence ID" value="NZ_BAABGY010000018.1"/>
</dbReference>
<dbReference type="PROSITE" id="PS50932">
    <property type="entry name" value="HTH_LACI_2"/>
    <property type="match status" value="1"/>
</dbReference>
<comment type="caution">
    <text evidence="5">The sequence shown here is derived from an EMBL/GenBank/DDBJ whole genome shotgun (WGS) entry which is preliminary data.</text>
</comment>
<accession>A0ABP8HS79</accession>
<dbReference type="SMART" id="SM00354">
    <property type="entry name" value="HTH_LACI"/>
    <property type="match status" value="1"/>
</dbReference>
<dbReference type="Gene3D" id="3.40.50.2300">
    <property type="match status" value="2"/>
</dbReference>
<dbReference type="Pfam" id="PF00532">
    <property type="entry name" value="Peripla_BP_1"/>
    <property type="match status" value="1"/>
</dbReference>
<keyword evidence="2 5" id="KW-0238">DNA-binding</keyword>